<evidence type="ECO:0000313" key="1">
    <source>
        <dbReference type="EMBL" id="PZQ92344.1"/>
    </source>
</evidence>
<accession>A0A2W5RW22</accession>
<protein>
    <recommendedName>
        <fullName evidence="3">Com family DNA-binding transcriptional regulator</fullName>
    </recommendedName>
</protein>
<dbReference type="Proteomes" id="UP000249282">
    <property type="component" value="Unassembled WGS sequence"/>
</dbReference>
<dbReference type="AlphaFoldDB" id="A0A2W5RW22"/>
<organism evidence="1 2">
    <name type="scientific">Acinetobacter johnsonii</name>
    <dbReference type="NCBI Taxonomy" id="40214"/>
    <lineage>
        <taxon>Bacteria</taxon>
        <taxon>Pseudomonadati</taxon>
        <taxon>Pseudomonadota</taxon>
        <taxon>Gammaproteobacteria</taxon>
        <taxon>Moraxellales</taxon>
        <taxon>Moraxellaceae</taxon>
        <taxon>Acinetobacter</taxon>
    </lineage>
</organism>
<comment type="caution">
    <text evidence="1">The sequence shown here is derived from an EMBL/GenBank/DDBJ whole genome shotgun (WGS) entry which is preliminary data.</text>
</comment>
<dbReference type="InterPro" id="IPR019294">
    <property type="entry name" value="Translation_reg_Com"/>
</dbReference>
<dbReference type="Pfam" id="PF10122">
    <property type="entry name" value="Zn_ribbon_Com"/>
    <property type="match status" value="1"/>
</dbReference>
<evidence type="ECO:0008006" key="3">
    <source>
        <dbReference type="Google" id="ProtNLM"/>
    </source>
</evidence>
<dbReference type="EMBL" id="QFQJ01000020">
    <property type="protein sequence ID" value="PZQ92344.1"/>
    <property type="molecule type" value="Genomic_DNA"/>
</dbReference>
<name>A0A2W5RW22_ACIJO</name>
<gene>
    <name evidence="1" type="ORF">DI542_05590</name>
</gene>
<sequence>MNMIELRCKCGKLLGRIEKITVKIEIKCPRCRAVNHWNA</sequence>
<proteinExistence type="predicted"/>
<evidence type="ECO:0000313" key="2">
    <source>
        <dbReference type="Proteomes" id="UP000249282"/>
    </source>
</evidence>
<reference evidence="1 2" key="1">
    <citation type="submission" date="2017-11" db="EMBL/GenBank/DDBJ databases">
        <title>Infants hospitalized years apart are colonized by the same room-sourced microbial strains.</title>
        <authorList>
            <person name="Brooks B."/>
            <person name="Olm M.R."/>
            <person name="Firek B.A."/>
            <person name="Baker R."/>
            <person name="Thomas B.C."/>
            <person name="Morowitz M.J."/>
            <person name="Banfield J.F."/>
        </authorList>
    </citation>
    <scope>NUCLEOTIDE SEQUENCE [LARGE SCALE GENOMIC DNA]</scope>
    <source>
        <strain evidence="1">S2_003_000_R3_20</strain>
    </source>
</reference>